<evidence type="ECO:0000256" key="3">
    <source>
        <dbReference type="SAM" id="SignalP"/>
    </source>
</evidence>
<keyword evidence="6" id="KW-1185">Reference proteome</keyword>
<feature type="signal peptide" evidence="3">
    <location>
        <begin position="1"/>
        <end position="26"/>
    </location>
</feature>
<evidence type="ECO:0000259" key="4">
    <source>
        <dbReference type="PROSITE" id="PS51174"/>
    </source>
</evidence>
<dbReference type="PANTHER" id="PTHR46351:SF3">
    <property type="entry name" value="WOUND-INDUCED PROTEIN WIN2"/>
    <property type="match status" value="1"/>
</dbReference>
<comment type="caution">
    <text evidence="5">The sequence shown here is derived from an EMBL/GenBank/DDBJ whole genome shotgun (WGS) entry which is preliminary data.</text>
</comment>
<dbReference type="InterPro" id="IPR036908">
    <property type="entry name" value="RlpA-like_sf"/>
</dbReference>
<dbReference type="GO" id="GO:0050832">
    <property type="term" value="P:defense response to fungus"/>
    <property type="evidence" value="ECO:0007669"/>
    <property type="project" value="InterPro"/>
</dbReference>
<dbReference type="PROSITE" id="PS00771">
    <property type="entry name" value="BARWIN_1"/>
    <property type="match status" value="1"/>
</dbReference>
<dbReference type="Gene3D" id="2.40.40.10">
    <property type="entry name" value="RlpA-like domain"/>
    <property type="match status" value="1"/>
</dbReference>
<feature type="region of interest" description="Disordered" evidence="2">
    <location>
        <begin position="82"/>
        <end position="132"/>
    </location>
</feature>
<name>A0A9D4TF56_CHLVU</name>
<proteinExistence type="predicted"/>
<dbReference type="Pfam" id="PF00967">
    <property type="entry name" value="Barwin"/>
    <property type="match status" value="1"/>
</dbReference>
<dbReference type="EMBL" id="SIDB01000013">
    <property type="protein sequence ID" value="KAI3424107.1"/>
    <property type="molecule type" value="Genomic_DNA"/>
</dbReference>
<sequence length="247" mass="26105">MRSTAKLATALLGLLALAQLSAVAEAQASRVLLGKSNAQLLREQELAQAAQNARGKAQQAARATVPGQRAALLREARQQQARANALRKWKQKQRKKASKQKKKGRKQAGGRKQVRGGSPLVEAFNTGGGGGGGGGGGRLAYATYHTYADAGYQVSTLYCADRFARGAPAVGAWTAYCNDGGLGPMSQDKCGRCLKVTNPVTGQSVRAVVVDMCGNGGVDMERRAFDRIDGNRGGYLAGHMNVKLEWC</sequence>
<keyword evidence="3" id="KW-0732">Signal</keyword>
<dbReference type="OrthoDB" id="5985073at2759"/>
<gene>
    <name evidence="5" type="ORF">D9Q98_009468</name>
</gene>
<feature type="domain" description="Barwin" evidence="4">
    <location>
        <begin position="173"/>
        <end position="247"/>
    </location>
</feature>
<feature type="compositionally biased region" description="Basic residues" evidence="2">
    <location>
        <begin position="85"/>
        <end position="114"/>
    </location>
</feature>
<dbReference type="Proteomes" id="UP001055712">
    <property type="component" value="Unassembled WGS sequence"/>
</dbReference>
<dbReference type="PROSITE" id="PS51174">
    <property type="entry name" value="BARWIN_3"/>
    <property type="match status" value="1"/>
</dbReference>
<reference evidence="5" key="2">
    <citation type="submission" date="2020-11" db="EMBL/GenBank/DDBJ databases">
        <authorList>
            <person name="Cecchin M."/>
            <person name="Marcolungo L."/>
            <person name="Rossato M."/>
            <person name="Girolomoni L."/>
            <person name="Cosentino E."/>
            <person name="Cuine S."/>
            <person name="Li-Beisson Y."/>
            <person name="Delledonne M."/>
            <person name="Ballottari M."/>
        </authorList>
    </citation>
    <scope>NUCLEOTIDE SEQUENCE</scope>
    <source>
        <strain evidence="5">211/11P</strain>
        <tissue evidence="5">Whole cell</tissue>
    </source>
</reference>
<evidence type="ECO:0000313" key="6">
    <source>
        <dbReference type="Proteomes" id="UP001055712"/>
    </source>
</evidence>
<dbReference type="InterPro" id="IPR001153">
    <property type="entry name" value="Barwin_dom"/>
</dbReference>
<dbReference type="AlphaFoldDB" id="A0A9D4TF56"/>
<dbReference type="InterPro" id="IPR044301">
    <property type="entry name" value="PR4"/>
</dbReference>
<feature type="chain" id="PRO_5038693771" description="Barwin domain-containing protein" evidence="3">
    <location>
        <begin position="27"/>
        <end position="247"/>
    </location>
</feature>
<dbReference type="SUPFAM" id="SSF50685">
    <property type="entry name" value="Barwin-like endoglucanases"/>
    <property type="match status" value="1"/>
</dbReference>
<keyword evidence="1" id="KW-1015">Disulfide bond</keyword>
<organism evidence="5 6">
    <name type="scientific">Chlorella vulgaris</name>
    <name type="common">Green alga</name>
    <dbReference type="NCBI Taxonomy" id="3077"/>
    <lineage>
        <taxon>Eukaryota</taxon>
        <taxon>Viridiplantae</taxon>
        <taxon>Chlorophyta</taxon>
        <taxon>core chlorophytes</taxon>
        <taxon>Trebouxiophyceae</taxon>
        <taxon>Chlorellales</taxon>
        <taxon>Chlorellaceae</taxon>
        <taxon>Chlorella clade</taxon>
        <taxon>Chlorella</taxon>
    </lineage>
</organism>
<dbReference type="GO" id="GO:0004540">
    <property type="term" value="F:RNA nuclease activity"/>
    <property type="evidence" value="ECO:0007669"/>
    <property type="project" value="InterPro"/>
</dbReference>
<dbReference type="PANTHER" id="PTHR46351">
    <property type="entry name" value="WOUND-INDUCED PROTEIN WIN2"/>
    <property type="match status" value="1"/>
</dbReference>
<dbReference type="InterPro" id="IPR018226">
    <property type="entry name" value="Barwin_CS"/>
</dbReference>
<protein>
    <recommendedName>
        <fullName evidence="4">Barwin domain-containing protein</fullName>
    </recommendedName>
</protein>
<reference evidence="5" key="1">
    <citation type="journal article" date="2019" name="Plant J.">
        <title>Chlorella vulgaris genome assembly and annotation reveals the molecular basis for metabolic acclimation to high light conditions.</title>
        <authorList>
            <person name="Cecchin M."/>
            <person name="Marcolungo L."/>
            <person name="Rossato M."/>
            <person name="Girolomoni L."/>
            <person name="Cosentino E."/>
            <person name="Cuine S."/>
            <person name="Li-Beisson Y."/>
            <person name="Delledonne M."/>
            <person name="Ballottari M."/>
        </authorList>
    </citation>
    <scope>NUCLEOTIDE SEQUENCE</scope>
    <source>
        <strain evidence="5">211/11P</strain>
    </source>
</reference>
<accession>A0A9D4TF56</accession>
<evidence type="ECO:0000256" key="1">
    <source>
        <dbReference type="ARBA" id="ARBA00023157"/>
    </source>
</evidence>
<dbReference type="GO" id="GO:0042742">
    <property type="term" value="P:defense response to bacterium"/>
    <property type="evidence" value="ECO:0007669"/>
    <property type="project" value="InterPro"/>
</dbReference>
<evidence type="ECO:0000313" key="5">
    <source>
        <dbReference type="EMBL" id="KAI3424107.1"/>
    </source>
</evidence>
<evidence type="ECO:0000256" key="2">
    <source>
        <dbReference type="SAM" id="MobiDB-lite"/>
    </source>
</evidence>